<feature type="domain" description="SprT-like" evidence="1">
    <location>
        <begin position="2"/>
        <end position="144"/>
    </location>
</feature>
<dbReference type="EMBL" id="JYIX01000034">
    <property type="protein sequence ID" value="KJL33353.1"/>
    <property type="molecule type" value="Genomic_DNA"/>
</dbReference>
<protein>
    <submittedName>
        <fullName evidence="2">SprT-like family protein</fullName>
    </submittedName>
</protein>
<keyword evidence="3" id="KW-1185">Reference proteome</keyword>
<evidence type="ECO:0000313" key="3">
    <source>
        <dbReference type="Proteomes" id="UP000033740"/>
    </source>
</evidence>
<evidence type="ECO:0000313" key="2">
    <source>
        <dbReference type="EMBL" id="KJL33353.1"/>
    </source>
</evidence>
<dbReference type="RefSeq" id="WP_045272080.1">
    <property type="nucleotide sequence ID" value="NZ_JYIX01000034.1"/>
</dbReference>
<dbReference type="Pfam" id="PF10263">
    <property type="entry name" value="SprT-like"/>
    <property type="match status" value="1"/>
</dbReference>
<dbReference type="PATRIC" id="fig|582680.6.peg.2080"/>
<gene>
    <name evidence="2" type="ORF">RS86_02016</name>
</gene>
<dbReference type="SMART" id="SM00731">
    <property type="entry name" value="SprT"/>
    <property type="match status" value="1"/>
</dbReference>
<proteinExistence type="predicted"/>
<dbReference type="Proteomes" id="UP000033740">
    <property type="component" value="Unassembled WGS sequence"/>
</dbReference>
<accession>A0A0F0LJP3</accession>
<sequence length="162" mass="18529">MAELERVRIWGEALIRLHLDPTWSFGFDNAKRRAGACNYRDKRITVSRYLAARFDDDEIHQVLLHEVAHAVAGHDAAHGAAWKRVARSLGYDGGTTHHGETATDLAPWVGRCPTGHVTYRHRRPTRASSCARCSRRYDERFLLVWTRREITAADRRAAVMPR</sequence>
<name>A0A0F0LJP3_9MICO</name>
<comment type="caution">
    <text evidence="2">The sequence shown here is derived from an EMBL/GenBank/DDBJ whole genome shotgun (WGS) entry which is preliminary data.</text>
</comment>
<dbReference type="Gene3D" id="3.30.2010.10">
    <property type="entry name" value="Metalloproteases ('zincins'), catalytic domain"/>
    <property type="match status" value="1"/>
</dbReference>
<dbReference type="InterPro" id="IPR006640">
    <property type="entry name" value="SprT-like_domain"/>
</dbReference>
<dbReference type="AlphaFoldDB" id="A0A0F0LJP3"/>
<organism evidence="2 3">
    <name type="scientific">Microbacterium azadirachtae</name>
    <dbReference type="NCBI Taxonomy" id="582680"/>
    <lineage>
        <taxon>Bacteria</taxon>
        <taxon>Bacillati</taxon>
        <taxon>Actinomycetota</taxon>
        <taxon>Actinomycetes</taxon>
        <taxon>Micrococcales</taxon>
        <taxon>Microbacteriaceae</taxon>
        <taxon>Microbacterium</taxon>
    </lineage>
</organism>
<reference evidence="2 3" key="1">
    <citation type="submission" date="2015-02" db="EMBL/GenBank/DDBJ databases">
        <title>Draft genome sequences of ten Microbacterium spp. with emphasis on heavy metal contaminated environments.</title>
        <authorList>
            <person name="Corretto E."/>
        </authorList>
    </citation>
    <scope>NUCLEOTIDE SEQUENCE [LARGE SCALE GENOMIC DNA]</scope>
    <source>
        <strain evidence="2 3">ARN176</strain>
    </source>
</reference>
<dbReference type="STRING" id="582680.RS86_02016"/>
<evidence type="ECO:0000259" key="1">
    <source>
        <dbReference type="SMART" id="SM00731"/>
    </source>
</evidence>
<dbReference type="GO" id="GO:0006950">
    <property type="term" value="P:response to stress"/>
    <property type="evidence" value="ECO:0007669"/>
    <property type="project" value="UniProtKB-ARBA"/>
</dbReference>